<feature type="transmembrane region" description="Helical" evidence="2">
    <location>
        <begin position="100"/>
        <end position="125"/>
    </location>
</feature>
<feature type="compositionally biased region" description="Polar residues" evidence="1">
    <location>
        <begin position="1"/>
        <end position="11"/>
    </location>
</feature>
<feature type="region of interest" description="Disordered" evidence="1">
    <location>
        <begin position="1"/>
        <end position="23"/>
    </location>
</feature>
<keyword evidence="2" id="KW-0812">Transmembrane</keyword>
<dbReference type="STRING" id="576137.A0A1L7XUG0"/>
<keyword evidence="4" id="KW-1185">Reference proteome</keyword>
<evidence type="ECO:0000256" key="2">
    <source>
        <dbReference type="SAM" id="Phobius"/>
    </source>
</evidence>
<keyword evidence="2" id="KW-1133">Transmembrane helix</keyword>
<dbReference type="EMBL" id="FJOG01000058">
    <property type="protein sequence ID" value="CZR68668.1"/>
    <property type="molecule type" value="Genomic_DNA"/>
</dbReference>
<protein>
    <submittedName>
        <fullName evidence="3">Uncharacterized protein</fullName>
    </submittedName>
</protein>
<dbReference type="PANTHER" id="PTHR42069">
    <property type="entry name" value="HYPHAL ANASTAMOSIS-8 PROTEIN"/>
    <property type="match status" value="1"/>
</dbReference>
<organism evidence="3 4">
    <name type="scientific">Phialocephala subalpina</name>
    <dbReference type="NCBI Taxonomy" id="576137"/>
    <lineage>
        <taxon>Eukaryota</taxon>
        <taxon>Fungi</taxon>
        <taxon>Dikarya</taxon>
        <taxon>Ascomycota</taxon>
        <taxon>Pezizomycotina</taxon>
        <taxon>Leotiomycetes</taxon>
        <taxon>Helotiales</taxon>
        <taxon>Mollisiaceae</taxon>
        <taxon>Phialocephala</taxon>
        <taxon>Phialocephala fortinii species complex</taxon>
    </lineage>
</organism>
<name>A0A1L7XUG0_9HELO</name>
<keyword evidence="2" id="KW-0472">Membrane</keyword>
<dbReference type="AlphaFoldDB" id="A0A1L7XUG0"/>
<dbReference type="Proteomes" id="UP000184330">
    <property type="component" value="Unassembled WGS sequence"/>
</dbReference>
<feature type="region of interest" description="Disordered" evidence="1">
    <location>
        <begin position="261"/>
        <end position="298"/>
    </location>
</feature>
<gene>
    <name evidence="3" type="ORF">PAC_18567</name>
</gene>
<dbReference type="PANTHER" id="PTHR42069:SF1">
    <property type="entry name" value="MARVEL DOMAIN-CONTAINING PROTEIN"/>
    <property type="match status" value="1"/>
</dbReference>
<accession>A0A1L7XUG0</accession>
<evidence type="ECO:0000313" key="3">
    <source>
        <dbReference type="EMBL" id="CZR68668.1"/>
    </source>
</evidence>
<sequence>MPSSGSYNALPQTPRMYPPSDPSSIPGFEVRKKIEEEAITRQNHALKSKIRRLRFFARFFATALAVPTLILETQTLTTFYSTHNTIRDGRGPWAKQTSLWPAIMLVSASGVTVLLGLLILAAYTWGSVRSANKVNTMQTTVTVVVELVHIGLWIAVSVLYREGKNGKDLWGWACSGAADKIQKNFEGVVDFNKVCNRGTSEVSRASLYNVALDTWTKADDTCEDNSFSREDSYFKPNLIDAKEMSELKSTKPLLEELIASGAGLPEDPEDRKTASWGAGSGPKLPTVDNRRSIGTDPVNDNLTDAFVLRYSYNWDPATHHPTQ</sequence>
<feature type="transmembrane region" description="Helical" evidence="2">
    <location>
        <begin position="137"/>
        <end position="160"/>
    </location>
</feature>
<reference evidence="3 4" key="1">
    <citation type="submission" date="2016-03" db="EMBL/GenBank/DDBJ databases">
        <authorList>
            <person name="Ploux O."/>
        </authorList>
    </citation>
    <scope>NUCLEOTIDE SEQUENCE [LARGE SCALE GENOMIC DNA]</scope>
    <source>
        <strain evidence="3 4">UAMH 11012</strain>
    </source>
</reference>
<proteinExistence type="predicted"/>
<evidence type="ECO:0000256" key="1">
    <source>
        <dbReference type="SAM" id="MobiDB-lite"/>
    </source>
</evidence>
<dbReference type="OrthoDB" id="5371583at2759"/>
<feature type="transmembrane region" description="Helical" evidence="2">
    <location>
        <begin position="55"/>
        <end position="80"/>
    </location>
</feature>
<evidence type="ECO:0000313" key="4">
    <source>
        <dbReference type="Proteomes" id="UP000184330"/>
    </source>
</evidence>